<evidence type="ECO:0000259" key="2">
    <source>
        <dbReference type="Pfam" id="PF13556"/>
    </source>
</evidence>
<dbReference type="InterPro" id="IPR051448">
    <property type="entry name" value="CdaR-like_regulators"/>
</dbReference>
<protein>
    <submittedName>
        <fullName evidence="3">PucR family transcriptional regulator</fullName>
    </submittedName>
</protein>
<dbReference type="EMBL" id="JBIRUQ010000003">
    <property type="protein sequence ID" value="MFI1462147.1"/>
    <property type="molecule type" value="Genomic_DNA"/>
</dbReference>
<feature type="compositionally biased region" description="Polar residues" evidence="1">
    <location>
        <begin position="1"/>
        <end position="10"/>
    </location>
</feature>
<dbReference type="PANTHER" id="PTHR33744:SF7">
    <property type="entry name" value="PUCR FAMILY TRANSCRIPTIONAL REGULATOR"/>
    <property type="match status" value="1"/>
</dbReference>
<feature type="region of interest" description="Disordered" evidence="1">
    <location>
        <begin position="1"/>
        <end position="22"/>
    </location>
</feature>
<feature type="compositionally biased region" description="Basic and acidic residues" evidence="1">
    <location>
        <begin position="11"/>
        <end position="22"/>
    </location>
</feature>
<name>A0ABW7TM93_9NOCA</name>
<dbReference type="PANTHER" id="PTHR33744">
    <property type="entry name" value="CARBOHYDRATE DIACID REGULATOR"/>
    <property type="match status" value="1"/>
</dbReference>
<evidence type="ECO:0000313" key="4">
    <source>
        <dbReference type="Proteomes" id="UP001611263"/>
    </source>
</evidence>
<accession>A0ABW7TM93</accession>
<dbReference type="Gene3D" id="1.10.10.2840">
    <property type="entry name" value="PucR C-terminal helix-turn-helix domain"/>
    <property type="match status" value="1"/>
</dbReference>
<dbReference type="InterPro" id="IPR025736">
    <property type="entry name" value="PucR_C-HTH_dom"/>
</dbReference>
<dbReference type="InterPro" id="IPR042070">
    <property type="entry name" value="PucR_C-HTH_sf"/>
</dbReference>
<dbReference type="Proteomes" id="UP001611263">
    <property type="component" value="Unassembled WGS sequence"/>
</dbReference>
<sequence>MSEPTHQTGHGTDDRHRRQHDASEELARSLLFPPRAAAAARITGYAYTDRYDVIALTPWAPPVHRSPSSPTDAEIIERIRAELLLDGPDPLPALLTPGRNTILIPGAGRHARCAEELLTELADAADAALLATVVYAESEQVPAAAALSHELLEVAVRLDYRPGMYRWADLALPYHLTRPGPAFDRLGALLEPLAPHAHLLDTLMHHLDTGFQPRRTARRLGLHINTVRHRLERTHQLIGLDPMRPDDSWLLRSALIAHRYRNGG</sequence>
<dbReference type="RefSeq" id="WP_051158368.1">
    <property type="nucleotide sequence ID" value="NZ_JBIRUQ010000003.1"/>
</dbReference>
<dbReference type="GeneID" id="93508967"/>
<evidence type="ECO:0000313" key="3">
    <source>
        <dbReference type="EMBL" id="MFI1462147.1"/>
    </source>
</evidence>
<keyword evidence="4" id="KW-1185">Reference proteome</keyword>
<evidence type="ECO:0000256" key="1">
    <source>
        <dbReference type="SAM" id="MobiDB-lite"/>
    </source>
</evidence>
<feature type="domain" description="PucR C-terminal helix-turn-helix" evidence="2">
    <location>
        <begin position="199"/>
        <end position="256"/>
    </location>
</feature>
<organism evidence="3 4">
    <name type="scientific">Nocardia carnea</name>
    <dbReference type="NCBI Taxonomy" id="37328"/>
    <lineage>
        <taxon>Bacteria</taxon>
        <taxon>Bacillati</taxon>
        <taxon>Actinomycetota</taxon>
        <taxon>Actinomycetes</taxon>
        <taxon>Mycobacteriales</taxon>
        <taxon>Nocardiaceae</taxon>
        <taxon>Nocardia</taxon>
    </lineage>
</organism>
<dbReference type="Pfam" id="PF13556">
    <property type="entry name" value="HTH_30"/>
    <property type="match status" value="1"/>
</dbReference>
<proteinExistence type="predicted"/>
<comment type="caution">
    <text evidence="3">The sequence shown here is derived from an EMBL/GenBank/DDBJ whole genome shotgun (WGS) entry which is preliminary data.</text>
</comment>
<gene>
    <name evidence="3" type="ORF">ACH4WX_15650</name>
</gene>
<reference evidence="3 4" key="1">
    <citation type="submission" date="2024-10" db="EMBL/GenBank/DDBJ databases">
        <title>The Natural Products Discovery Center: Release of the First 8490 Sequenced Strains for Exploring Actinobacteria Biosynthetic Diversity.</title>
        <authorList>
            <person name="Kalkreuter E."/>
            <person name="Kautsar S.A."/>
            <person name="Yang D."/>
            <person name="Bader C.D."/>
            <person name="Teijaro C.N."/>
            <person name="Fluegel L."/>
            <person name="Davis C.M."/>
            <person name="Simpson J.R."/>
            <person name="Lauterbach L."/>
            <person name="Steele A.D."/>
            <person name="Gui C."/>
            <person name="Meng S."/>
            <person name="Li G."/>
            <person name="Viehrig K."/>
            <person name="Ye F."/>
            <person name="Su P."/>
            <person name="Kiefer A.F."/>
            <person name="Nichols A."/>
            <person name="Cepeda A.J."/>
            <person name="Yan W."/>
            <person name="Fan B."/>
            <person name="Jiang Y."/>
            <person name="Adhikari A."/>
            <person name="Zheng C.-J."/>
            <person name="Schuster L."/>
            <person name="Cowan T.M."/>
            <person name="Smanski M.J."/>
            <person name="Chevrette M.G."/>
            <person name="De Carvalho L.P.S."/>
            <person name="Shen B."/>
        </authorList>
    </citation>
    <scope>NUCLEOTIDE SEQUENCE [LARGE SCALE GENOMIC DNA]</scope>
    <source>
        <strain evidence="3 4">NPDC020568</strain>
    </source>
</reference>